<name>A0A0E3LPL8_METBA</name>
<dbReference type="HOGENOM" id="CLU_1431643_0_0_2"/>
<dbReference type="GeneID" id="24845443"/>
<sequence>MKRAKVFYLRIAASFLVILSTLPISSAVTDVAETNFEDENNETDFTSMCDENELMDQEIGLNFRFLTSMLQMLDLNLNLIDRTLNARVEEYPFLQPTIGGTEAGIATTNSILGVMESDPENLSETENSLVPLNENMERLNSSLIYPDNMIEAANSTLGEPNSTTPMIVEMFKSVKAMAELFD</sequence>
<protein>
    <submittedName>
        <fullName evidence="1">Uncharacterized protein</fullName>
    </submittedName>
</protein>
<accession>A0A0E3LPL8</accession>
<dbReference type="KEGG" id="mbar:MSBR2_0230"/>
<evidence type="ECO:0000313" key="2">
    <source>
        <dbReference type="Proteomes" id="UP000033079"/>
    </source>
</evidence>
<dbReference type="Proteomes" id="UP000033079">
    <property type="component" value="Chromosome"/>
</dbReference>
<dbReference type="AlphaFoldDB" id="A0A0E3LPL8"/>
<dbReference type="EMBL" id="CP009530">
    <property type="protein sequence ID" value="AKB56746.1"/>
    <property type="molecule type" value="Genomic_DNA"/>
</dbReference>
<organism evidence="1 2">
    <name type="scientific">Methanosarcina barkeri 227</name>
    <dbReference type="NCBI Taxonomy" id="1434106"/>
    <lineage>
        <taxon>Archaea</taxon>
        <taxon>Methanobacteriati</taxon>
        <taxon>Methanobacteriota</taxon>
        <taxon>Stenosarchaea group</taxon>
        <taxon>Methanomicrobia</taxon>
        <taxon>Methanosarcinales</taxon>
        <taxon>Methanosarcinaceae</taxon>
        <taxon>Methanosarcina</taxon>
    </lineage>
</organism>
<gene>
    <name evidence="1" type="ORF">MSBR2_0230</name>
</gene>
<proteinExistence type="predicted"/>
<dbReference type="PATRIC" id="fig|1434106.5.peg.267"/>
<dbReference type="RefSeq" id="WP_048116705.1">
    <property type="nucleotide sequence ID" value="NZ_CP009530.1"/>
</dbReference>
<reference evidence="1 2" key="1">
    <citation type="submission" date="2014-07" db="EMBL/GenBank/DDBJ databases">
        <title>Methanogenic archaea and the global carbon cycle.</title>
        <authorList>
            <person name="Henriksen J.R."/>
            <person name="Luke J."/>
            <person name="Reinhart S."/>
            <person name="Benedict M.N."/>
            <person name="Youngblut N.D."/>
            <person name="Metcalf M.E."/>
            <person name="Whitaker R.J."/>
            <person name="Metcalf W.W."/>
        </authorList>
    </citation>
    <scope>NUCLEOTIDE SEQUENCE [LARGE SCALE GENOMIC DNA]</scope>
    <source>
        <strain evidence="1 2">227</strain>
    </source>
</reference>
<evidence type="ECO:0000313" key="1">
    <source>
        <dbReference type="EMBL" id="AKB56746.1"/>
    </source>
</evidence>